<dbReference type="Proteomes" id="UP000320333">
    <property type="component" value="Unassembled WGS sequence"/>
</dbReference>
<dbReference type="OrthoDB" id="2115828at2759"/>
<reference evidence="2 3" key="1">
    <citation type="journal article" date="2019" name="Sci. Rep.">
        <title>Comparative genomics of chytrid fungi reveal insights into the obligate biotrophic and pathogenic lifestyle of Synchytrium endobioticum.</title>
        <authorList>
            <person name="van de Vossenberg B.T.L.H."/>
            <person name="Warris S."/>
            <person name="Nguyen H.D.T."/>
            <person name="van Gent-Pelzer M.P.E."/>
            <person name="Joly D.L."/>
            <person name="van de Geest H.C."/>
            <person name="Bonants P.J.M."/>
            <person name="Smith D.S."/>
            <person name="Levesque C.A."/>
            <person name="van der Lee T.A.J."/>
        </authorList>
    </citation>
    <scope>NUCLEOTIDE SEQUENCE [LARGE SCALE GENOMIC DNA]</scope>
    <source>
        <strain evidence="2 3">CBS 675.73</strain>
    </source>
</reference>
<organism evidence="2 3">
    <name type="scientific">Chytriomyces confervae</name>
    <dbReference type="NCBI Taxonomy" id="246404"/>
    <lineage>
        <taxon>Eukaryota</taxon>
        <taxon>Fungi</taxon>
        <taxon>Fungi incertae sedis</taxon>
        <taxon>Chytridiomycota</taxon>
        <taxon>Chytridiomycota incertae sedis</taxon>
        <taxon>Chytridiomycetes</taxon>
        <taxon>Chytridiales</taxon>
        <taxon>Chytriomycetaceae</taxon>
        <taxon>Chytriomyces</taxon>
    </lineage>
</organism>
<evidence type="ECO:0000256" key="1">
    <source>
        <dbReference type="SAM" id="MobiDB-lite"/>
    </source>
</evidence>
<proteinExistence type="predicted"/>
<evidence type="ECO:0000313" key="3">
    <source>
        <dbReference type="Proteomes" id="UP000320333"/>
    </source>
</evidence>
<feature type="region of interest" description="Disordered" evidence="1">
    <location>
        <begin position="1"/>
        <end position="25"/>
    </location>
</feature>
<protein>
    <submittedName>
        <fullName evidence="2">Uncharacterized protein</fullName>
    </submittedName>
</protein>
<gene>
    <name evidence="2" type="ORF">CcCBS67573_g01996</name>
</gene>
<feature type="compositionally biased region" description="Low complexity" evidence="1">
    <location>
        <begin position="10"/>
        <end position="25"/>
    </location>
</feature>
<keyword evidence="3" id="KW-1185">Reference proteome</keyword>
<evidence type="ECO:0000313" key="2">
    <source>
        <dbReference type="EMBL" id="TPX76766.1"/>
    </source>
</evidence>
<comment type="caution">
    <text evidence="2">The sequence shown here is derived from an EMBL/GenBank/DDBJ whole genome shotgun (WGS) entry which is preliminary data.</text>
</comment>
<sequence>MNETFQTDKSASFSTTTATSTTTTSTTTTTMLKSVSLKMTPAVSFSSKSILLTPWNDKQLDFYRQDKPTVCLDKALLLDATVPKHDKLMHLEQVMWTQFEHPEQAVAYNLDTQDTWLLYHLRMVQLNESIPFDLDVISKRVGIEQQQQQQQARGDLVLSLTMARRVDEEVCKHLSHICFKLWKIGSVRQASPDETMLAHDIRAYARMNGLSHLKQAVALVPF</sequence>
<name>A0A507FN68_9FUNG</name>
<dbReference type="AlphaFoldDB" id="A0A507FN68"/>
<dbReference type="EMBL" id="QEAP01000037">
    <property type="protein sequence ID" value="TPX76766.1"/>
    <property type="molecule type" value="Genomic_DNA"/>
</dbReference>
<accession>A0A507FN68</accession>